<dbReference type="SUPFAM" id="SSF47240">
    <property type="entry name" value="Ferritin-like"/>
    <property type="match status" value="1"/>
</dbReference>
<proteinExistence type="predicted"/>
<reference evidence="1 2" key="1">
    <citation type="submission" date="2020-04" db="EMBL/GenBank/DDBJ databases">
        <title>Genome sequencing of novel species.</title>
        <authorList>
            <person name="Heo J."/>
            <person name="Kim S.-J."/>
            <person name="Kim J.-S."/>
            <person name="Hong S.-B."/>
            <person name="Kwon S.-W."/>
        </authorList>
    </citation>
    <scope>NUCLEOTIDE SEQUENCE [LARGE SCALE GENOMIC DNA]</scope>
    <source>
        <strain evidence="1 2">F39-2</strain>
    </source>
</reference>
<gene>
    <name evidence="1" type="ORF">HH214_15480</name>
</gene>
<dbReference type="KEGG" id="mrob:HH214_15480"/>
<dbReference type="Gene3D" id="1.20.1260.10">
    <property type="match status" value="1"/>
</dbReference>
<accession>A0A7L5E8H2</accession>
<dbReference type="EMBL" id="CP051682">
    <property type="protein sequence ID" value="QJD97173.1"/>
    <property type="molecule type" value="Genomic_DNA"/>
</dbReference>
<evidence type="ECO:0000313" key="1">
    <source>
        <dbReference type="EMBL" id="QJD97173.1"/>
    </source>
</evidence>
<evidence type="ECO:0000313" key="2">
    <source>
        <dbReference type="Proteomes" id="UP000503278"/>
    </source>
</evidence>
<dbReference type="RefSeq" id="WP_169609116.1">
    <property type="nucleotide sequence ID" value="NZ_CP051682.1"/>
</dbReference>
<protein>
    <submittedName>
        <fullName evidence="1">DUF892 family protein</fullName>
    </submittedName>
</protein>
<keyword evidence="2" id="KW-1185">Reference proteome</keyword>
<dbReference type="AlphaFoldDB" id="A0A7L5E8H2"/>
<dbReference type="Proteomes" id="UP000503278">
    <property type="component" value="Chromosome"/>
</dbReference>
<name>A0A7L5E8H2_9SPHI</name>
<organism evidence="1 2">
    <name type="scientific">Mucilaginibacter robiniae</name>
    <dbReference type="NCBI Taxonomy" id="2728022"/>
    <lineage>
        <taxon>Bacteria</taxon>
        <taxon>Pseudomonadati</taxon>
        <taxon>Bacteroidota</taxon>
        <taxon>Sphingobacteriia</taxon>
        <taxon>Sphingobacteriales</taxon>
        <taxon>Sphingobacteriaceae</taxon>
        <taxon>Mucilaginibacter</taxon>
    </lineage>
</organism>
<sequence>MENQPLPPSTHSTERPILSKTEINALFVSSLSDVYNMKTHLVRLIPELVKRASYQGLKQAILSTGLHLDAQLLRIDFIFKYLKYESNFRPKPLLGSLNVRDYLFSNVGELNTYQLDYIIINHLLTIEQLEIAQFKVLLTLAKGVYHKQIYSMIKLCLQDAIKEKRTFELLSKTYSL</sequence>
<dbReference type="InterPro" id="IPR010287">
    <property type="entry name" value="DUF892_YciF-like"/>
</dbReference>
<dbReference type="InterPro" id="IPR012347">
    <property type="entry name" value="Ferritin-like"/>
</dbReference>
<dbReference type="InterPro" id="IPR009078">
    <property type="entry name" value="Ferritin-like_SF"/>
</dbReference>
<dbReference type="Pfam" id="PF05974">
    <property type="entry name" value="DUF892"/>
    <property type="match status" value="1"/>
</dbReference>